<gene>
    <name evidence="3" type="ORF">K8G79_05610</name>
</gene>
<evidence type="ECO:0000259" key="2">
    <source>
        <dbReference type="Pfam" id="PF13579"/>
    </source>
</evidence>
<dbReference type="EMBL" id="JAIOIU010000065">
    <property type="protein sequence ID" value="MBZ0159596.1"/>
    <property type="molecule type" value="Genomic_DNA"/>
</dbReference>
<evidence type="ECO:0000313" key="4">
    <source>
        <dbReference type="Proteomes" id="UP001197609"/>
    </source>
</evidence>
<dbReference type="PANTHER" id="PTHR45947">
    <property type="entry name" value="SULFOQUINOVOSYL TRANSFERASE SQD2"/>
    <property type="match status" value="1"/>
</dbReference>
<organism evidence="3 4">
    <name type="scientific">Candidatus Methylomirabilis tolerans</name>
    <dbReference type="NCBI Taxonomy" id="3123416"/>
    <lineage>
        <taxon>Bacteria</taxon>
        <taxon>Candidatus Methylomirabilota</taxon>
        <taxon>Candidatus Methylomirabilia</taxon>
        <taxon>Candidatus Methylomirabilales</taxon>
        <taxon>Candidatus Methylomirabilaceae</taxon>
        <taxon>Candidatus Methylomirabilis</taxon>
    </lineage>
</organism>
<comment type="caution">
    <text evidence="3">The sequence shown here is derived from an EMBL/GenBank/DDBJ whole genome shotgun (WGS) entry which is preliminary data.</text>
</comment>
<dbReference type="InterPro" id="IPR001296">
    <property type="entry name" value="Glyco_trans_1"/>
</dbReference>
<accession>A0AAJ1AI45</accession>
<evidence type="ECO:0000259" key="1">
    <source>
        <dbReference type="Pfam" id="PF00534"/>
    </source>
</evidence>
<dbReference type="InterPro" id="IPR028098">
    <property type="entry name" value="Glyco_trans_4-like_N"/>
</dbReference>
<sequence>MRVIHVVPAITEEASGPSYSVVRLCYSLIEAGEDLTLAAMDWSPLPSVPAFMKVFPIGVGPRRLGRSPGMSRWLMDETTAGRVSVLHSHGMWQMNAVYPGWAVKGRKTKLVVSPRGAFSTWAMNHGSPFKRVMWPLIQRPAVEQAACFHATAESEYEDIRRLRFKQPVAIIPNGIDVPEFAQKIARDFRTLLFLGRIHPVKGVDVLLNAWAAVTDRFPNWQLLVVGTDTGYGVQGGYLEQMNALAAKLKLKRLEFVGPLYGETKWSTYREADLFVLPTHSENFGITVAEALAAGTPAIVTKGAPWQGLQTYHAGWWIDIGVDPLVASLEEAMAESPDELARRGIRGREWMVREFSWHHLGKKMDQTYQWLVEGGEHPAWVRMN</sequence>
<dbReference type="Pfam" id="PF13579">
    <property type="entry name" value="Glyco_trans_4_4"/>
    <property type="match status" value="1"/>
</dbReference>
<dbReference type="Proteomes" id="UP001197609">
    <property type="component" value="Unassembled WGS sequence"/>
</dbReference>
<dbReference type="InterPro" id="IPR050194">
    <property type="entry name" value="Glycosyltransferase_grp1"/>
</dbReference>
<reference evidence="3 4" key="1">
    <citation type="journal article" date="2021" name="bioRxiv">
        <title>Unraveling nitrogen, sulfur and carbon metabolic pathways and microbial community transcriptional responses to substrate deprivation and toxicity stresses in a bioreactor mimicking anoxic brackish coastal sediment conditions.</title>
        <authorList>
            <person name="Martins P.D."/>
            <person name="Echeveste M.J."/>
            <person name="Arshad A."/>
            <person name="Kurth J."/>
            <person name="Ouboter H."/>
            <person name="Jetten M.S.M."/>
            <person name="Welte C.U."/>
        </authorList>
    </citation>
    <scope>NUCLEOTIDE SEQUENCE [LARGE SCALE GENOMIC DNA]</scope>
    <source>
        <strain evidence="3">MAG_38</strain>
    </source>
</reference>
<keyword evidence="3" id="KW-0808">Transferase</keyword>
<name>A0AAJ1AI45_9BACT</name>
<proteinExistence type="predicted"/>
<dbReference type="GO" id="GO:0016758">
    <property type="term" value="F:hexosyltransferase activity"/>
    <property type="evidence" value="ECO:0007669"/>
    <property type="project" value="TreeGrafter"/>
</dbReference>
<dbReference type="PANTHER" id="PTHR45947:SF3">
    <property type="entry name" value="SULFOQUINOVOSYL TRANSFERASE SQD2"/>
    <property type="match status" value="1"/>
</dbReference>
<feature type="domain" description="Glycosyltransferase subfamily 4-like N-terminal" evidence="2">
    <location>
        <begin position="16"/>
        <end position="174"/>
    </location>
</feature>
<dbReference type="EC" id="2.4.-.-" evidence="3"/>
<dbReference type="AlphaFoldDB" id="A0AAJ1AI45"/>
<feature type="domain" description="Glycosyl transferase family 1" evidence="1">
    <location>
        <begin position="182"/>
        <end position="343"/>
    </location>
</feature>
<dbReference type="Pfam" id="PF00534">
    <property type="entry name" value="Glycos_transf_1"/>
    <property type="match status" value="1"/>
</dbReference>
<dbReference type="SUPFAM" id="SSF53756">
    <property type="entry name" value="UDP-Glycosyltransferase/glycogen phosphorylase"/>
    <property type="match status" value="1"/>
</dbReference>
<dbReference type="Gene3D" id="3.40.50.2000">
    <property type="entry name" value="Glycogen Phosphorylase B"/>
    <property type="match status" value="2"/>
</dbReference>
<keyword evidence="3" id="KW-0328">Glycosyltransferase</keyword>
<protein>
    <submittedName>
        <fullName evidence="3">Glycosyltransferase</fullName>
        <ecNumber evidence="3">2.4.-.-</ecNumber>
    </submittedName>
</protein>
<evidence type="ECO:0000313" key="3">
    <source>
        <dbReference type="EMBL" id="MBZ0159596.1"/>
    </source>
</evidence>